<accession>A0AAU9C248</accession>
<dbReference type="RefSeq" id="WP_317705213.1">
    <property type="nucleotide sequence ID" value="NZ_AP024714.1"/>
</dbReference>
<dbReference type="InterPro" id="IPR002591">
    <property type="entry name" value="Phosphodiest/P_Trfase"/>
</dbReference>
<evidence type="ECO:0000313" key="2">
    <source>
        <dbReference type="Proteomes" id="UP001321825"/>
    </source>
</evidence>
<dbReference type="SUPFAM" id="SSF53649">
    <property type="entry name" value="Alkaline phosphatase-like"/>
    <property type="match status" value="1"/>
</dbReference>
<dbReference type="Gene3D" id="3.40.720.10">
    <property type="entry name" value="Alkaline Phosphatase, subunit A"/>
    <property type="match status" value="1"/>
</dbReference>
<sequence length="545" mass="59803">MKRQADTSAPPRPRPFRFKWPPVFAWLRHYLDRSEWFIRLLKLPCFEGPADAPGLILIQIDGLAHRQLQRALEQGRMPFLQRLLTRGGYCLHRQYAGLPATTPACQGLLFYGVPRCVPAFSFRDPASGEVVRMYEPGPAAAVEAQLRERGTPLLSGGSAYVDNFTGGAAEAHFCPAALGWGPPLRGISRWKLALFTGLHLPSLVRIAALLTVELGLAVTDFLRGIVAGEDFFKELKFIPTRVGIVILLRELAVIGARIDAARGLPVIHLNLLGYDEQAHRRGPDSRFAHWTLKGIDAAIARLHRGARRSRRRHYQVWIYSDHGQERVTPYVKRHGRHLDEAVSALLAELGLPARLQADVGRGIQTLRVRWLGGRRVQRLFPVNEAKPRSGENALAALGPVGHLYLGQAPDPATRRRLARALTGRLGIPLVLACDGDGVRAWTAEGEFRLPAQAPALFGADHPWRDRLGEDWAALCRHPAAGDLVLVGWRAGCEALTFAVENGAHAGAGPDETTAFACLPAAAPLSEGAMTAEALRRAVEEVLQCR</sequence>
<dbReference type="InterPro" id="IPR017850">
    <property type="entry name" value="Alkaline_phosphatase_core_sf"/>
</dbReference>
<organism evidence="1 2">
    <name type="scientific">Methylomarinovum caldicuralii</name>
    <dbReference type="NCBI Taxonomy" id="438856"/>
    <lineage>
        <taxon>Bacteria</taxon>
        <taxon>Pseudomonadati</taxon>
        <taxon>Pseudomonadota</taxon>
        <taxon>Gammaproteobacteria</taxon>
        <taxon>Methylococcales</taxon>
        <taxon>Methylothermaceae</taxon>
        <taxon>Methylomarinovum</taxon>
    </lineage>
</organism>
<keyword evidence="2" id="KW-1185">Reference proteome</keyword>
<dbReference type="AlphaFoldDB" id="A0AAU9C248"/>
<evidence type="ECO:0000313" key="1">
    <source>
        <dbReference type="EMBL" id="BCX82825.1"/>
    </source>
</evidence>
<evidence type="ECO:0008006" key="3">
    <source>
        <dbReference type="Google" id="ProtNLM"/>
    </source>
</evidence>
<dbReference type="KEGG" id="mcau:MIT9_P2413"/>
<dbReference type="Pfam" id="PF01663">
    <property type="entry name" value="Phosphodiest"/>
    <property type="match status" value="1"/>
</dbReference>
<gene>
    <name evidence="1" type="ORF">MIT9_P2413</name>
</gene>
<name>A0AAU9C248_9GAMM</name>
<dbReference type="Proteomes" id="UP001321825">
    <property type="component" value="Chromosome"/>
</dbReference>
<protein>
    <recommendedName>
        <fullName evidence="3">Type I phosphodiesterase / nucleotide pyrophosphatase</fullName>
    </recommendedName>
</protein>
<proteinExistence type="predicted"/>
<reference evidence="2" key="1">
    <citation type="journal article" date="2024" name="Int. J. Syst. Evol. Microbiol.">
        <title>Methylomarinovum tepidoasis sp. nov., a moderately thermophilic methanotroph of the family Methylothermaceae isolated from a deep-sea hydrothermal field.</title>
        <authorList>
            <person name="Hirayama H."/>
            <person name="Takaki Y."/>
            <person name="Abe M."/>
            <person name="Miyazaki M."/>
            <person name="Uematsu K."/>
            <person name="Matsui Y."/>
            <person name="Takai K."/>
        </authorList>
    </citation>
    <scope>NUCLEOTIDE SEQUENCE [LARGE SCALE GENOMIC DNA]</scope>
    <source>
        <strain evidence="2">IT-9</strain>
    </source>
</reference>
<dbReference type="EMBL" id="AP024714">
    <property type="protein sequence ID" value="BCX82825.1"/>
    <property type="molecule type" value="Genomic_DNA"/>
</dbReference>